<dbReference type="AlphaFoldDB" id="A0A1I7NUX7"/>
<evidence type="ECO:0000259" key="2">
    <source>
        <dbReference type="Pfam" id="PF00534"/>
    </source>
</evidence>
<dbReference type="Pfam" id="PF00534">
    <property type="entry name" value="Glycos_transf_1"/>
    <property type="match status" value="1"/>
</dbReference>
<dbReference type="PANTHER" id="PTHR12526">
    <property type="entry name" value="GLYCOSYLTRANSFERASE"/>
    <property type="match status" value="1"/>
</dbReference>
<dbReference type="Proteomes" id="UP000199074">
    <property type="component" value="Unassembled WGS sequence"/>
</dbReference>
<evidence type="ECO:0000256" key="1">
    <source>
        <dbReference type="SAM" id="MobiDB-lite"/>
    </source>
</evidence>
<dbReference type="GO" id="GO:0016757">
    <property type="term" value="F:glycosyltransferase activity"/>
    <property type="evidence" value="ECO:0007669"/>
    <property type="project" value="InterPro"/>
</dbReference>
<keyword evidence="3" id="KW-0808">Transferase</keyword>
<dbReference type="Gene3D" id="3.40.50.2000">
    <property type="entry name" value="Glycogen Phosphorylase B"/>
    <property type="match status" value="1"/>
</dbReference>
<dbReference type="SUPFAM" id="SSF53756">
    <property type="entry name" value="UDP-Glycosyltransferase/glycogen phosphorylase"/>
    <property type="match status" value="1"/>
</dbReference>
<feature type="domain" description="Glycosyl transferase family 1" evidence="2">
    <location>
        <begin position="196"/>
        <end position="333"/>
    </location>
</feature>
<keyword evidence="4" id="KW-1185">Reference proteome</keyword>
<organism evidence="3 4">
    <name type="scientific">Devosia crocina</name>
    <dbReference type="NCBI Taxonomy" id="429728"/>
    <lineage>
        <taxon>Bacteria</taxon>
        <taxon>Pseudomonadati</taxon>
        <taxon>Pseudomonadota</taxon>
        <taxon>Alphaproteobacteria</taxon>
        <taxon>Hyphomicrobiales</taxon>
        <taxon>Devosiaceae</taxon>
        <taxon>Devosia</taxon>
    </lineage>
</organism>
<dbReference type="OrthoDB" id="8298935at2"/>
<evidence type="ECO:0000313" key="3">
    <source>
        <dbReference type="EMBL" id="SFV38476.1"/>
    </source>
</evidence>
<dbReference type="STRING" id="429728.SAMN05216456_3456"/>
<gene>
    <name evidence="3" type="ORF">SAMN05216456_3456</name>
</gene>
<proteinExistence type="predicted"/>
<feature type="region of interest" description="Disordered" evidence="1">
    <location>
        <begin position="18"/>
        <end position="37"/>
    </location>
</feature>
<dbReference type="InterPro" id="IPR001296">
    <property type="entry name" value="Glyco_trans_1"/>
</dbReference>
<name>A0A1I7NUX7_9HYPH</name>
<evidence type="ECO:0000313" key="4">
    <source>
        <dbReference type="Proteomes" id="UP000199074"/>
    </source>
</evidence>
<accession>A0A1I7NUX7</accession>
<dbReference type="RefSeq" id="WP_092426734.1">
    <property type="nucleotide sequence ID" value="NZ_FPCK01000004.1"/>
</dbReference>
<dbReference type="EMBL" id="FPCK01000004">
    <property type="protein sequence ID" value="SFV38476.1"/>
    <property type="molecule type" value="Genomic_DNA"/>
</dbReference>
<reference evidence="3 4" key="1">
    <citation type="submission" date="2016-10" db="EMBL/GenBank/DDBJ databases">
        <authorList>
            <person name="de Groot N.N."/>
        </authorList>
    </citation>
    <scope>NUCLEOTIDE SEQUENCE [LARGE SCALE GENOMIC DNA]</scope>
    <source>
        <strain evidence="3 4">IPL20</strain>
    </source>
</reference>
<sequence>MSVEGLRTAIVVISDRVEHEHSPSGQPYDTAPKLPPKSESVPPVIGGYLERLPLAAVQSGLAQFCEIWHHDTGMGSFRQDNPYLARRVFPLTEPLAPFHSESMIEFVKRYGAPRILCVWGLGVGEALLEVCRESLIIYNSIDAPALRVPPEISRHFDAVLTGAQWQSDVVADRHSDMPAAIMPVGPEFASPETFFPTGAPKRYDIIYVAAAQPYKRHDILFRAMARAPRPLTALCVMGYGENAAVLRAEAHALGVEVDFIEPPGVSHADVNRLMNETRVGVVCGVEDGAPAILTEYMLAGLPVVANAELACGLQYITPETGIAAPAERFEHALIEAIDHPDRFSPRQTVLDCWTWPHTTARFEQLLSAAASRKQIQMTQPQGASVEPAASA</sequence>
<protein>
    <submittedName>
        <fullName evidence="3">Glycosyl transferases group 1</fullName>
    </submittedName>
</protein>